<proteinExistence type="predicted"/>
<comment type="caution">
    <text evidence="2">The sequence shown here is derived from an EMBL/GenBank/DDBJ whole genome shotgun (WGS) entry which is preliminary data.</text>
</comment>
<organism evidence="2 3">
    <name type="scientific">Ficus carica</name>
    <name type="common">Common fig</name>
    <dbReference type="NCBI Taxonomy" id="3494"/>
    <lineage>
        <taxon>Eukaryota</taxon>
        <taxon>Viridiplantae</taxon>
        <taxon>Streptophyta</taxon>
        <taxon>Embryophyta</taxon>
        <taxon>Tracheophyta</taxon>
        <taxon>Spermatophyta</taxon>
        <taxon>Magnoliopsida</taxon>
        <taxon>eudicotyledons</taxon>
        <taxon>Gunneridae</taxon>
        <taxon>Pentapetalae</taxon>
        <taxon>rosids</taxon>
        <taxon>fabids</taxon>
        <taxon>Rosales</taxon>
        <taxon>Moraceae</taxon>
        <taxon>Ficeae</taxon>
        <taxon>Ficus</taxon>
    </lineage>
</organism>
<evidence type="ECO:0000313" key="2">
    <source>
        <dbReference type="EMBL" id="GMN50421.1"/>
    </source>
</evidence>
<gene>
    <name evidence="2" type="ORF">TIFTF001_019584</name>
</gene>
<dbReference type="Gramene" id="FCD_00000400-RA">
    <property type="protein sequence ID" value="FCD_00000400-RA:cds"/>
    <property type="gene ID" value="FCD_00000400"/>
</dbReference>
<evidence type="ECO:0000313" key="3">
    <source>
        <dbReference type="Proteomes" id="UP001187192"/>
    </source>
</evidence>
<accession>A0AA88AX26</accession>
<protein>
    <recommendedName>
        <fullName evidence="4">Transmembrane protein</fullName>
    </recommendedName>
</protein>
<name>A0AA88AX26_FICCA</name>
<keyword evidence="1" id="KW-0472">Membrane</keyword>
<keyword evidence="3" id="KW-1185">Reference proteome</keyword>
<dbReference type="EMBL" id="BTGU01000033">
    <property type="protein sequence ID" value="GMN50421.1"/>
    <property type="molecule type" value="Genomic_DNA"/>
</dbReference>
<evidence type="ECO:0008006" key="4">
    <source>
        <dbReference type="Google" id="ProtNLM"/>
    </source>
</evidence>
<keyword evidence="1" id="KW-0812">Transmembrane</keyword>
<feature type="transmembrane region" description="Helical" evidence="1">
    <location>
        <begin position="98"/>
        <end position="118"/>
    </location>
</feature>
<dbReference type="AlphaFoldDB" id="A0AA88AX26"/>
<evidence type="ECO:0000256" key="1">
    <source>
        <dbReference type="SAM" id="Phobius"/>
    </source>
</evidence>
<keyword evidence="1" id="KW-1133">Transmembrane helix</keyword>
<dbReference type="Proteomes" id="UP001187192">
    <property type="component" value="Unassembled WGS sequence"/>
</dbReference>
<reference evidence="2" key="1">
    <citation type="submission" date="2023-07" db="EMBL/GenBank/DDBJ databases">
        <title>draft genome sequence of fig (Ficus carica).</title>
        <authorList>
            <person name="Takahashi T."/>
            <person name="Nishimura K."/>
        </authorList>
    </citation>
    <scope>NUCLEOTIDE SEQUENCE</scope>
</reference>
<sequence length="121" mass="13031">MAPEVIPESSERINLEGRNTGASFSLSRGNGAGSHDCCCINIYINNNVQGANNSVLCESEVKMRDPGVHLFFGDIKLGKRSLVKKRKKKNKKGSTSSAYNLGSVFGFVISILLLLSLVNVA</sequence>